<protein>
    <submittedName>
        <fullName evidence="5">Akirin 1</fullName>
    </submittedName>
</protein>
<dbReference type="Ensembl" id="ENSOMYT00000020624.2">
    <property type="protein sequence ID" value="ENSOMYP00000018765.2"/>
    <property type="gene ID" value="ENSOMYG00000009097.2"/>
</dbReference>
<evidence type="ECO:0000256" key="3">
    <source>
        <dbReference type="ARBA" id="ARBA00023242"/>
    </source>
</evidence>
<dbReference type="GO" id="GO:0010759">
    <property type="term" value="P:positive regulation of macrophage chemotaxis"/>
    <property type="evidence" value="ECO:0007669"/>
    <property type="project" value="TreeGrafter"/>
</dbReference>
<dbReference type="PANTHER" id="PTHR13293">
    <property type="entry name" value="AKIRIN-RELATED"/>
    <property type="match status" value="1"/>
</dbReference>
<sequence length="218" mass="24720">MACGATLKRSMEFEALLSPQSPKRRRCNALPGAPSTPSPQRCNLRPPVDCPSSHSMSPPAMGGEHRLTPDVKARSMLGNLRIHNVEEQIFQNIRQEYSRYQRRRQLEGAFNQSEAACSSTDAPSSSLTAPSSPPGASRKDQPSFTLRQVSYLCERLLKDHEEKIREEYEQILNTKLAEQYESFVKFTQDQIMRRYGARPASCNVFVSFPTRTEDVDFF</sequence>
<feature type="region of interest" description="Disordered" evidence="4">
    <location>
        <begin position="111"/>
        <end position="141"/>
    </location>
</feature>
<evidence type="ECO:0000256" key="2">
    <source>
        <dbReference type="ARBA" id="ARBA00005625"/>
    </source>
</evidence>
<dbReference type="GO" id="GO:0045663">
    <property type="term" value="P:positive regulation of myoblast differentiation"/>
    <property type="evidence" value="ECO:0007669"/>
    <property type="project" value="TreeGrafter"/>
</dbReference>
<dbReference type="GO" id="GO:0010592">
    <property type="term" value="P:positive regulation of lamellipodium assembly"/>
    <property type="evidence" value="ECO:0007669"/>
    <property type="project" value="TreeGrafter"/>
</dbReference>
<dbReference type="InterPro" id="IPR024132">
    <property type="entry name" value="Akirin"/>
</dbReference>
<gene>
    <name evidence="5" type="primary">akirin1</name>
</gene>
<name>A0A8C7P803_ONCMY</name>
<feature type="region of interest" description="Disordered" evidence="4">
    <location>
        <begin position="18"/>
        <end position="66"/>
    </location>
</feature>
<evidence type="ECO:0000313" key="6">
    <source>
        <dbReference type="Proteomes" id="UP000694395"/>
    </source>
</evidence>
<reference evidence="5" key="1">
    <citation type="submission" date="2020-07" db="EMBL/GenBank/DDBJ databases">
        <title>A long reads based de novo assembly of the rainbow trout Arlee double haploid line genome.</title>
        <authorList>
            <person name="Gao G."/>
            <person name="Palti Y."/>
        </authorList>
    </citation>
    <scope>NUCLEOTIDE SEQUENCE [LARGE SCALE GENOMIC DNA]</scope>
</reference>
<comment type="similarity">
    <text evidence="2">Belongs to the akirin family.</text>
</comment>
<dbReference type="PANTHER" id="PTHR13293:SF9">
    <property type="entry name" value="AKIRIN-1"/>
    <property type="match status" value="1"/>
</dbReference>
<evidence type="ECO:0000256" key="4">
    <source>
        <dbReference type="SAM" id="MobiDB-lite"/>
    </source>
</evidence>
<feature type="compositionally biased region" description="Low complexity" evidence="4">
    <location>
        <begin position="115"/>
        <end position="136"/>
    </location>
</feature>
<reference evidence="5" key="2">
    <citation type="submission" date="2025-08" db="UniProtKB">
        <authorList>
            <consortium name="Ensembl"/>
        </authorList>
    </citation>
    <scope>IDENTIFICATION</scope>
</reference>
<dbReference type="GO" id="GO:0045944">
    <property type="term" value="P:positive regulation of transcription by RNA polymerase II"/>
    <property type="evidence" value="ECO:0007669"/>
    <property type="project" value="TreeGrafter"/>
</dbReference>
<dbReference type="GO" id="GO:0005634">
    <property type="term" value="C:nucleus"/>
    <property type="evidence" value="ECO:0007669"/>
    <property type="project" value="UniProtKB-SubCell"/>
</dbReference>
<proteinExistence type="inferred from homology"/>
<accession>A0A8C7P803</accession>
<evidence type="ECO:0000256" key="1">
    <source>
        <dbReference type="ARBA" id="ARBA00004123"/>
    </source>
</evidence>
<comment type="subcellular location">
    <subcellularLocation>
        <location evidence="1">Nucleus</location>
    </subcellularLocation>
</comment>
<dbReference type="GO" id="GO:0003712">
    <property type="term" value="F:transcription coregulator activity"/>
    <property type="evidence" value="ECO:0007669"/>
    <property type="project" value="TreeGrafter"/>
</dbReference>
<reference evidence="5" key="3">
    <citation type="submission" date="2025-09" db="UniProtKB">
        <authorList>
            <consortium name="Ensembl"/>
        </authorList>
    </citation>
    <scope>IDENTIFICATION</scope>
</reference>
<dbReference type="AlphaFoldDB" id="A0A8C7P803"/>
<dbReference type="Proteomes" id="UP000694395">
    <property type="component" value="Chromosome 3"/>
</dbReference>
<dbReference type="GO" id="GO:0000785">
    <property type="term" value="C:chromatin"/>
    <property type="evidence" value="ECO:0007669"/>
    <property type="project" value="TreeGrafter"/>
</dbReference>
<dbReference type="GO" id="GO:0014839">
    <property type="term" value="P:myoblast migration involved in skeletal muscle regeneration"/>
    <property type="evidence" value="ECO:0007669"/>
    <property type="project" value="TreeGrafter"/>
</dbReference>
<evidence type="ECO:0000313" key="5">
    <source>
        <dbReference type="Ensembl" id="ENSOMYP00000018765.2"/>
    </source>
</evidence>
<dbReference type="GO" id="GO:1902723">
    <property type="term" value="P:negative regulation of skeletal muscle satellite cell proliferation"/>
    <property type="evidence" value="ECO:0007669"/>
    <property type="project" value="TreeGrafter"/>
</dbReference>
<dbReference type="GeneTree" id="ENSGT00940000158787"/>
<keyword evidence="6" id="KW-1185">Reference proteome</keyword>
<keyword evidence="3" id="KW-0539">Nucleus</keyword>
<organism evidence="5 6">
    <name type="scientific">Oncorhynchus mykiss</name>
    <name type="common">Rainbow trout</name>
    <name type="synonym">Salmo gairdneri</name>
    <dbReference type="NCBI Taxonomy" id="8022"/>
    <lineage>
        <taxon>Eukaryota</taxon>
        <taxon>Metazoa</taxon>
        <taxon>Chordata</taxon>
        <taxon>Craniata</taxon>
        <taxon>Vertebrata</taxon>
        <taxon>Euteleostomi</taxon>
        <taxon>Actinopterygii</taxon>
        <taxon>Neopterygii</taxon>
        <taxon>Teleostei</taxon>
        <taxon>Protacanthopterygii</taxon>
        <taxon>Salmoniformes</taxon>
        <taxon>Salmonidae</taxon>
        <taxon>Salmoninae</taxon>
        <taxon>Oncorhynchus</taxon>
    </lineage>
</organism>